<dbReference type="Proteomes" id="UP000241247">
    <property type="component" value="Unassembled WGS sequence"/>
</dbReference>
<dbReference type="RefSeq" id="WP_108003134.1">
    <property type="nucleotide sequence ID" value="NZ_JBHEEX010000007.1"/>
</dbReference>
<protein>
    <recommendedName>
        <fullName evidence="4">Inner membrane protein</fullName>
    </recommendedName>
</protein>
<organism evidence="2 3">
    <name type="scientific">Mycoplana dimorpha</name>
    <dbReference type="NCBI Taxonomy" id="28320"/>
    <lineage>
        <taxon>Bacteria</taxon>
        <taxon>Pseudomonadati</taxon>
        <taxon>Pseudomonadota</taxon>
        <taxon>Alphaproteobacteria</taxon>
        <taxon>Hyphomicrobiales</taxon>
        <taxon>Rhizobiaceae</taxon>
        <taxon>Mycoplana</taxon>
    </lineage>
</organism>
<feature type="transmembrane region" description="Helical" evidence="1">
    <location>
        <begin position="78"/>
        <end position="94"/>
    </location>
</feature>
<keyword evidence="3" id="KW-1185">Reference proteome</keyword>
<gene>
    <name evidence="2" type="ORF">C7449_104511</name>
</gene>
<dbReference type="OrthoDB" id="9816293at2"/>
<sequence length="122" mass="13288">MKLPLQILCLCLGWLMVAFAVAGIFLPLLPTTPFLLLAAGLFARSSPRFEQWLLTHPVFGASLRRWHERGAISVRAKAMAAALMATSFALFVVFGTPRPLVALVVAGIMALPLTFILTRPND</sequence>
<dbReference type="PANTHER" id="PTHR35813:SF1">
    <property type="entry name" value="INNER MEMBRANE PROTEIN YBAN"/>
    <property type="match status" value="1"/>
</dbReference>
<evidence type="ECO:0000313" key="3">
    <source>
        <dbReference type="Proteomes" id="UP000241247"/>
    </source>
</evidence>
<dbReference type="AlphaFoldDB" id="A0A2T5B8W2"/>
<dbReference type="EMBL" id="PZZZ01000004">
    <property type="protein sequence ID" value="PTM95432.1"/>
    <property type="molecule type" value="Genomic_DNA"/>
</dbReference>
<feature type="transmembrane region" description="Helical" evidence="1">
    <location>
        <begin position="7"/>
        <end position="29"/>
    </location>
</feature>
<reference evidence="2 3" key="1">
    <citation type="submission" date="2018-04" db="EMBL/GenBank/DDBJ databases">
        <title>Genomic Encyclopedia of Type Strains, Phase IV (KMG-IV): sequencing the most valuable type-strain genomes for metagenomic binning, comparative biology and taxonomic classification.</title>
        <authorList>
            <person name="Goeker M."/>
        </authorList>
    </citation>
    <scope>NUCLEOTIDE SEQUENCE [LARGE SCALE GENOMIC DNA]</scope>
    <source>
        <strain evidence="2 3">DSM 7138</strain>
    </source>
</reference>
<evidence type="ECO:0008006" key="4">
    <source>
        <dbReference type="Google" id="ProtNLM"/>
    </source>
</evidence>
<feature type="transmembrane region" description="Helical" evidence="1">
    <location>
        <begin position="100"/>
        <end position="118"/>
    </location>
</feature>
<dbReference type="GO" id="GO:0005886">
    <property type="term" value="C:plasma membrane"/>
    <property type="evidence" value="ECO:0007669"/>
    <property type="project" value="TreeGrafter"/>
</dbReference>
<keyword evidence="1" id="KW-1133">Transmembrane helix</keyword>
<evidence type="ECO:0000313" key="2">
    <source>
        <dbReference type="EMBL" id="PTM95432.1"/>
    </source>
</evidence>
<dbReference type="InterPro" id="IPR007401">
    <property type="entry name" value="DUF454"/>
</dbReference>
<evidence type="ECO:0000256" key="1">
    <source>
        <dbReference type="SAM" id="Phobius"/>
    </source>
</evidence>
<dbReference type="PANTHER" id="PTHR35813">
    <property type="entry name" value="INNER MEMBRANE PROTEIN YBAN"/>
    <property type="match status" value="1"/>
</dbReference>
<dbReference type="Pfam" id="PF04304">
    <property type="entry name" value="DUF454"/>
    <property type="match status" value="1"/>
</dbReference>
<comment type="caution">
    <text evidence="2">The sequence shown here is derived from an EMBL/GenBank/DDBJ whole genome shotgun (WGS) entry which is preliminary data.</text>
</comment>
<accession>A0A2T5B8W2</accession>
<proteinExistence type="predicted"/>
<keyword evidence="1" id="KW-0812">Transmembrane</keyword>
<keyword evidence="1" id="KW-0472">Membrane</keyword>
<dbReference type="PIRSF" id="PIRSF016789">
    <property type="entry name" value="DUF454"/>
    <property type="match status" value="1"/>
</dbReference>
<name>A0A2T5B8W2_MYCDI</name>